<sequence>MHSITKDYLKNILKIDNRIIDLADKCEEEIKAQFSIIEEIREYNQYKVLDSMRKNRLSDIHFNYSTGYGYGDIGRDTLDIIYSDVFHCEDALVRPNIVSGTHALSLCLFGILRPGDELLAITGKPYDTLDNIIGIDSPVRGSLRDHNISYKQVDLLNDGSFDFEAIKESVNKKTRLVLIQRSTGYGWRKSLSLKDIEEGISFVKSLNPQICCMVDNCYGEFLDFYEPTQKGADIMAGSLIKNPGGSIAPTGGYVAGKAKFVEMAADRLIAPGIGKECGATLGITRLLFQGLFLAPHTVSEAVKGAVFCSKIFSDLGYEVNPGFDSNRSDIIQAIKFNDRKALIYFCRGIQSGSPVDSFVTPEPWSMPGYNDEVIMAAGGFVQGSSIELSADAPVRPPFIAYLQGGITYDHAKVGILFAIQELLKENLINLV</sequence>
<comment type="caution">
    <text evidence="1">The sequence shown here is derived from an EMBL/GenBank/DDBJ whole genome shotgun (WGS) entry which is preliminary data.</text>
</comment>
<dbReference type="Gene3D" id="3.90.1150.60">
    <property type="entry name" value="Methioning gamme-lyase, C-terminal domain"/>
    <property type="match status" value="1"/>
</dbReference>
<reference evidence="1 2" key="1">
    <citation type="submission" date="2021-10" db="EMBL/GenBank/DDBJ databases">
        <title>Lutispora strain m25 sp. nov., a thermophilic, non-spore-forming bacterium isolated from a lab-scale methanogenic bioreactor digesting anaerobic sludge.</title>
        <authorList>
            <person name="El Houari A."/>
            <person name="Mcdonald J."/>
        </authorList>
    </citation>
    <scope>NUCLEOTIDE SEQUENCE [LARGE SCALE GENOMIC DNA]</scope>
    <source>
        <strain evidence="2">m25</strain>
    </source>
</reference>
<dbReference type="Proteomes" id="UP001651880">
    <property type="component" value="Unassembled WGS sequence"/>
</dbReference>
<dbReference type="RefSeq" id="WP_255227401.1">
    <property type="nucleotide sequence ID" value="NZ_JAJEKE010000007.1"/>
</dbReference>
<dbReference type="InterPro" id="IPR015421">
    <property type="entry name" value="PyrdxlP-dep_Trfase_major"/>
</dbReference>
<keyword evidence="2" id="KW-1185">Reference proteome</keyword>
<gene>
    <name evidence="1" type="ORF">LJD61_10065</name>
</gene>
<evidence type="ECO:0000313" key="2">
    <source>
        <dbReference type="Proteomes" id="UP001651880"/>
    </source>
</evidence>
<dbReference type="InterPro" id="IPR015424">
    <property type="entry name" value="PyrdxlP-dep_Trfase"/>
</dbReference>
<protein>
    <submittedName>
        <fullName evidence="1">Methionine gamma-lyase family protein</fullName>
    </submittedName>
</protein>
<dbReference type="SUPFAM" id="SSF53383">
    <property type="entry name" value="PLP-dependent transferases"/>
    <property type="match status" value="1"/>
</dbReference>
<dbReference type="InterPro" id="IPR009651">
    <property type="entry name" value="Met_g_lyase_put"/>
</dbReference>
<dbReference type="Pfam" id="PF06838">
    <property type="entry name" value="Met_gamma_lyase"/>
    <property type="match status" value="1"/>
</dbReference>
<name>A0ABT1NFF2_9FIRM</name>
<organism evidence="1 2">
    <name type="scientific">Lutispora saccharofermentans</name>
    <dbReference type="NCBI Taxonomy" id="3024236"/>
    <lineage>
        <taxon>Bacteria</taxon>
        <taxon>Bacillati</taxon>
        <taxon>Bacillota</taxon>
        <taxon>Clostridia</taxon>
        <taxon>Lutisporales</taxon>
        <taxon>Lutisporaceae</taxon>
        <taxon>Lutispora</taxon>
    </lineage>
</organism>
<accession>A0ABT1NFF2</accession>
<dbReference type="Gene3D" id="3.40.640.10">
    <property type="entry name" value="Type I PLP-dependent aspartate aminotransferase-like (Major domain)"/>
    <property type="match status" value="1"/>
</dbReference>
<proteinExistence type="predicted"/>
<dbReference type="PANTHER" id="PTHR46658:SF1">
    <property type="entry name" value="CYS OR MET METABOLISM PYRIDOXAL-PHOSPHATE-DEPENDENT ENZYME"/>
    <property type="match status" value="1"/>
</dbReference>
<dbReference type="EMBL" id="JAJEKE010000007">
    <property type="protein sequence ID" value="MCQ1529886.1"/>
    <property type="molecule type" value="Genomic_DNA"/>
</dbReference>
<dbReference type="PANTHER" id="PTHR46658">
    <property type="entry name" value="CYS OR MET METABOLISM PYRIDOXAL-PHOSPHATE-DEPENDENT ENZYME"/>
    <property type="match status" value="1"/>
</dbReference>
<evidence type="ECO:0000313" key="1">
    <source>
        <dbReference type="EMBL" id="MCQ1529886.1"/>
    </source>
</evidence>